<keyword evidence="2" id="KW-1185">Reference proteome</keyword>
<reference evidence="1 2" key="1">
    <citation type="journal article" date="2018" name="Proc. R. Soc. B">
        <title>A non-coding region near Follistatin controls head colour polymorphism in the Gouldian finch.</title>
        <authorList>
            <person name="Toomey M.B."/>
            <person name="Marques C.I."/>
            <person name="Andrade P."/>
            <person name="Araujo P.M."/>
            <person name="Sabatino S."/>
            <person name="Gazda M.A."/>
            <person name="Afonso S."/>
            <person name="Lopes R.J."/>
            <person name="Corbo J.C."/>
            <person name="Carneiro M."/>
        </authorList>
    </citation>
    <scope>NUCLEOTIDE SEQUENCE [LARGE SCALE GENOMIC DNA]</scope>
    <source>
        <strain evidence="1">Red01</strain>
        <tissue evidence="1">Muscle</tissue>
    </source>
</reference>
<dbReference type="EMBL" id="QUSF01000003">
    <property type="protein sequence ID" value="RLW11728.1"/>
    <property type="molecule type" value="Genomic_DNA"/>
</dbReference>
<gene>
    <name evidence="1" type="ORF">DV515_00001770</name>
</gene>
<name>A0A3L8T015_CHLGU</name>
<comment type="caution">
    <text evidence="1">The sequence shown here is derived from an EMBL/GenBank/DDBJ whole genome shotgun (WGS) entry which is preliminary data.</text>
</comment>
<proteinExistence type="predicted"/>
<evidence type="ECO:0000313" key="2">
    <source>
        <dbReference type="Proteomes" id="UP000276834"/>
    </source>
</evidence>
<dbReference type="Proteomes" id="UP000276834">
    <property type="component" value="Unassembled WGS sequence"/>
</dbReference>
<protein>
    <submittedName>
        <fullName evidence="1">Uncharacterized protein</fullName>
    </submittedName>
</protein>
<accession>A0A3L8T015</accession>
<dbReference type="AlphaFoldDB" id="A0A3L8T015"/>
<organism evidence="1 2">
    <name type="scientific">Chloebia gouldiae</name>
    <name type="common">Gouldian finch</name>
    <name type="synonym">Erythrura gouldiae</name>
    <dbReference type="NCBI Taxonomy" id="44316"/>
    <lineage>
        <taxon>Eukaryota</taxon>
        <taxon>Metazoa</taxon>
        <taxon>Chordata</taxon>
        <taxon>Craniata</taxon>
        <taxon>Vertebrata</taxon>
        <taxon>Euteleostomi</taxon>
        <taxon>Archelosauria</taxon>
        <taxon>Archosauria</taxon>
        <taxon>Dinosauria</taxon>
        <taxon>Saurischia</taxon>
        <taxon>Theropoda</taxon>
        <taxon>Coelurosauria</taxon>
        <taxon>Aves</taxon>
        <taxon>Neognathae</taxon>
        <taxon>Neoaves</taxon>
        <taxon>Telluraves</taxon>
        <taxon>Australaves</taxon>
        <taxon>Passeriformes</taxon>
        <taxon>Passeroidea</taxon>
        <taxon>Passeridae</taxon>
        <taxon>Chloebia</taxon>
    </lineage>
</organism>
<evidence type="ECO:0000313" key="1">
    <source>
        <dbReference type="EMBL" id="RLW11728.1"/>
    </source>
</evidence>
<sequence length="145" mass="16538">MDSRVLRKYNLNNRRWVLGDHDIPLWLATGKASLELSYTQSEEIGNQGDSEAAPVLGRLFHWTAIGSELWSRHGTGRPKVPFQEVLQERKMGKFLASALLLRQKINRWSELTPWTMFSCCTSSEAREDLSQKSLLPHATSVIPCR</sequence>